<proteinExistence type="predicted"/>
<gene>
    <name evidence="1" type="primary">137</name>
    <name evidence="1" type="ORF">PBI_GAIA_137</name>
</gene>
<name>A0A068F4Q2_9CAUD</name>
<sequence length="83" mass="9098">MENDNNECDCIGEGDIILRELRIVEILSAEDGEIYKIDLSHDGGGELPTDGYLLLAEWAKSLATAPIIADLVMGYVQSLEDDE</sequence>
<keyword evidence="2" id="KW-1185">Reference proteome</keyword>
<organism evidence="1 2">
    <name type="scientific">Mycobacterium phage Gaia</name>
    <dbReference type="NCBI Taxonomy" id="1486472"/>
    <lineage>
        <taxon>Viruses</taxon>
        <taxon>Duplodnaviria</taxon>
        <taxon>Heunggongvirae</taxon>
        <taxon>Uroviricota</taxon>
        <taxon>Caudoviricetes</taxon>
        <taxon>Gaiavirus</taxon>
        <taxon>Gaiavirus gaia</taxon>
    </lineage>
</organism>
<protein>
    <submittedName>
        <fullName evidence="1">Uncharacterized protein</fullName>
    </submittedName>
</protein>
<dbReference type="Proteomes" id="UP000027491">
    <property type="component" value="Segment"/>
</dbReference>
<accession>A0A068F4Q2</accession>
<dbReference type="KEGG" id="vg:23679643"/>
<evidence type="ECO:0000313" key="2">
    <source>
        <dbReference type="Proteomes" id="UP000027491"/>
    </source>
</evidence>
<dbReference type="GeneID" id="23679643"/>
<dbReference type="EMBL" id="KJ567043">
    <property type="protein sequence ID" value="AID58956.1"/>
    <property type="molecule type" value="Genomic_DNA"/>
</dbReference>
<evidence type="ECO:0000313" key="1">
    <source>
        <dbReference type="EMBL" id="AID58956.1"/>
    </source>
</evidence>
<dbReference type="RefSeq" id="YP_009124879.1">
    <property type="nucleotide sequence ID" value="NC_026590.1"/>
</dbReference>
<dbReference type="OrthoDB" id="19106at10239"/>
<reference evidence="1 2" key="1">
    <citation type="submission" date="2014-03" db="EMBL/GenBank/DDBJ databases">
        <authorList>
            <person name="Yoder B.A."/>
            <person name="Colicchio M.A."/>
            <person name="Schafer C.E."/>
            <person name="Abrahim M.R."/>
            <person name="Adkins N.L."/>
            <person name="Burke K.A."/>
            <person name="Churilla B.M."/>
            <person name="Cohen K.L."/>
            <person name="Fasoranti T.O."/>
            <person name="Genkil J.S."/>
            <person name="Kramer Z.J."/>
            <person name="Prout A.K."/>
            <person name="Schwarz A.G."/>
            <person name="Tish M."/>
            <person name="Vispute N."/>
            <person name="Wilkes K.E."/>
            <person name="Williams C.R."/>
            <person name="Xiao X."/>
            <person name="Yu V.J."/>
            <person name="Lapin J.S."/>
            <person name="Ott C.T."/>
            <person name="Walburn T.D."/>
            <person name="Bradley K.W."/>
            <person name="Clarke D.Q."/>
            <person name="Lewis M.F."/>
            <person name="Barker L.P."/>
            <person name="Bailey C."/>
            <person name="Asai D.J."/>
            <person name="Bowman C.A."/>
            <person name="Russell D.A."/>
            <person name="Pope W.H."/>
            <person name="Jacobs-Sera D."/>
            <person name="Hendrix R.W."/>
            <person name="Hatfull G.F."/>
        </authorList>
    </citation>
    <scope>NUCLEOTIDE SEQUENCE [LARGE SCALE GENOMIC DNA]</scope>
</reference>